<feature type="domain" description="CobW C-terminal" evidence="7">
    <location>
        <begin position="148"/>
        <end position="242"/>
    </location>
</feature>
<keyword evidence="2" id="KW-0378">Hydrolase</keyword>
<keyword evidence="9" id="KW-1185">Reference proteome</keyword>
<dbReference type="SUPFAM" id="SSF52540">
    <property type="entry name" value="P-loop containing nucleoside triphosphate hydrolases"/>
    <property type="match status" value="1"/>
</dbReference>
<evidence type="ECO:0000256" key="2">
    <source>
        <dbReference type="ARBA" id="ARBA00022801"/>
    </source>
</evidence>
<dbReference type="Proteomes" id="UP001165060">
    <property type="component" value="Unassembled WGS sequence"/>
</dbReference>
<dbReference type="PANTHER" id="PTHR13748">
    <property type="entry name" value="COBW-RELATED"/>
    <property type="match status" value="1"/>
</dbReference>
<evidence type="ECO:0000259" key="7">
    <source>
        <dbReference type="Pfam" id="PF07683"/>
    </source>
</evidence>
<feature type="non-terminal residue" evidence="8">
    <location>
        <position position="1"/>
    </location>
</feature>
<evidence type="ECO:0000313" key="8">
    <source>
        <dbReference type="EMBL" id="GMI22475.1"/>
    </source>
</evidence>
<keyword evidence="1" id="KW-0547">Nucleotide-binding</keyword>
<keyword evidence="3" id="KW-0143">Chaperone</keyword>
<dbReference type="InterPro" id="IPR003495">
    <property type="entry name" value="CobW/HypB/UreG_nucleotide-bd"/>
</dbReference>
<dbReference type="Pfam" id="PF07683">
    <property type="entry name" value="CobW_C"/>
    <property type="match status" value="1"/>
</dbReference>
<dbReference type="InterPro" id="IPR011629">
    <property type="entry name" value="CobW-like_C"/>
</dbReference>
<dbReference type="InterPro" id="IPR027417">
    <property type="entry name" value="P-loop_NTPase"/>
</dbReference>
<comment type="catalytic activity">
    <reaction evidence="5">
        <text>GTP + H2O = GDP + phosphate + H(+)</text>
        <dbReference type="Rhea" id="RHEA:19669"/>
        <dbReference type="ChEBI" id="CHEBI:15377"/>
        <dbReference type="ChEBI" id="CHEBI:15378"/>
        <dbReference type="ChEBI" id="CHEBI:37565"/>
        <dbReference type="ChEBI" id="CHEBI:43474"/>
        <dbReference type="ChEBI" id="CHEBI:58189"/>
    </reaction>
    <physiologicalReaction direction="left-to-right" evidence="5">
        <dbReference type="Rhea" id="RHEA:19670"/>
    </physiologicalReaction>
</comment>
<protein>
    <recommendedName>
        <fullName evidence="10">CobW C-terminal domain-containing protein</fullName>
    </recommendedName>
</protein>
<evidence type="ECO:0000256" key="3">
    <source>
        <dbReference type="ARBA" id="ARBA00023186"/>
    </source>
</evidence>
<reference evidence="8 9" key="1">
    <citation type="journal article" date="2023" name="Commun. Biol.">
        <title>Genome analysis of Parmales, the sister group of diatoms, reveals the evolutionary specialization of diatoms from phago-mixotrophs to photoautotrophs.</title>
        <authorList>
            <person name="Ban H."/>
            <person name="Sato S."/>
            <person name="Yoshikawa S."/>
            <person name="Yamada K."/>
            <person name="Nakamura Y."/>
            <person name="Ichinomiya M."/>
            <person name="Sato N."/>
            <person name="Blanc-Mathieu R."/>
            <person name="Endo H."/>
            <person name="Kuwata A."/>
            <person name="Ogata H."/>
        </authorList>
    </citation>
    <scope>NUCLEOTIDE SEQUENCE [LARGE SCALE GENOMIC DNA]</scope>
</reference>
<evidence type="ECO:0000256" key="5">
    <source>
        <dbReference type="ARBA" id="ARBA00049117"/>
    </source>
</evidence>
<name>A0ABQ6M9Z0_9STRA</name>
<dbReference type="InterPro" id="IPR036627">
    <property type="entry name" value="CobW-likC_sf"/>
</dbReference>
<dbReference type="Gene3D" id="3.30.1220.10">
    <property type="entry name" value="CobW-like, C-terminal domain"/>
    <property type="match status" value="1"/>
</dbReference>
<evidence type="ECO:0008006" key="10">
    <source>
        <dbReference type="Google" id="ProtNLM"/>
    </source>
</evidence>
<evidence type="ECO:0000256" key="4">
    <source>
        <dbReference type="ARBA" id="ARBA00034320"/>
    </source>
</evidence>
<gene>
    <name evidence="8" type="ORF">TeGR_g10293</name>
</gene>
<dbReference type="Pfam" id="PF02492">
    <property type="entry name" value="cobW"/>
    <property type="match status" value="1"/>
</dbReference>
<proteinExistence type="inferred from homology"/>
<evidence type="ECO:0000313" key="9">
    <source>
        <dbReference type="Proteomes" id="UP001165060"/>
    </source>
</evidence>
<evidence type="ECO:0000256" key="1">
    <source>
        <dbReference type="ARBA" id="ARBA00022741"/>
    </source>
</evidence>
<dbReference type="SUPFAM" id="SSF90002">
    <property type="entry name" value="Hypothetical protein YjiA, C-terminal domain"/>
    <property type="match status" value="1"/>
</dbReference>
<dbReference type="InterPro" id="IPR051316">
    <property type="entry name" value="Zinc-reg_GTPase_activator"/>
</dbReference>
<comment type="caution">
    <text evidence="8">The sequence shown here is derived from an EMBL/GenBank/DDBJ whole genome shotgun (WGS) entry which is preliminary data.</text>
</comment>
<evidence type="ECO:0000259" key="6">
    <source>
        <dbReference type="Pfam" id="PF02492"/>
    </source>
</evidence>
<dbReference type="PANTHER" id="PTHR13748:SF62">
    <property type="entry name" value="COBW DOMAIN-CONTAINING PROTEIN"/>
    <property type="match status" value="1"/>
</dbReference>
<accession>A0ABQ6M9Z0</accession>
<feature type="domain" description="CobW/HypB/UreG nucleotide-binding" evidence="6">
    <location>
        <begin position="5"/>
        <end position="105"/>
    </location>
</feature>
<dbReference type="Gene3D" id="3.40.50.300">
    <property type="entry name" value="P-loop containing nucleotide triphosphate hydrolases"/>
    <property type="match status" value="1"/>
</dbReference>
<dbReference type="EMBL" id="BRYB01003902">
    <property type="protein sequence ID" value="GMI22475.1"/>
    <property type="molecule type" value="Genomic_DNA"/>
</dbReference>
<comment type="similarity">
    <text evidence="4">Belongs to the SIMIBI class G3E GTPase family. ZNG1 subfamily.</text>
</comment>
<organism evidence="8 9">
    <name type="scientific">Tetraparma gracilis</name>
    <dbReference type="NCBI Taxonomy" id="2962635"/>
    <lineage>
        <taxon>Eukaryota</taxon>
        <taxon>Sar</taxon>
        <taxon>Stramenopiles</taxon>
        <taxon>Ochrophyta</taxon>
        <taxon>Bolidophyceae</taxon>
        <taxon>Parmales</taxon>
        <taxon>Triparmaceae</taxon>
        <taxon>Tetraparma</taxon>
    </lineage>
</organism>
<sequence>PTPPRSIIIETTGLADPAPVAQTFFVDDDIQALYRLDGIITVVDTRHIIARLDDEKPEGVENEAEEQVAFADRILLNKTDLAKNEKQLVDIEARLKKLNPMATIHRCQQSCVEPMDLIGINAFSLDRVTEMDPEFLDTEGEHEHDPSVSSCSAKFEGFLNMNLLQTVIGSILQELGANLFRYKGVLNVAGMDQKFVFQGVGMLFSGNFSDQKWGPDETRECRFVFIGKDLDKKRLIDDFMDCQCDEKLRFAVGSKVSACTGKGATGWSTGTVIKCWDEGNPYRIQLDDDEGTNIWAPVDIDSFCKAAK</sequence>